<evidence type="ECO:0000256" key="2">
    <source>
        <dbReference type="ARBA" id="ARBA00001946"/>
    </source>
</evidence>
<evidence type="ECO:0000256" key="4">
    <source>
        <dbReference type="ARBA" id="ARBA00004496"/>
    </source>
</evidence>
<feature type="region of interest" description="Disordered" evidence="17">
    <location>
        <begin position="1"/>
        <end position="21"/>
    </location>
</feature>
<dbReference type="PANTHER" id="PTHR10954">
    <property type="entry name" value="RIBONUCLEASE H2 SUBUNIT A"/>
    <property type="match status" value="1"/>
</dbReference>
<comment type="cofactor">
    <cofactor evidence="2">
        <name>Mg(2+)</name>
        <dbReference type="ChEBI" id="CHEBI:18420"/>
    </cofactor>
</comment>
<dbReference type="Pfam" id="PF01351">
    <property type="entry name" value="RNase_HII"/>
    <property type="match status" value="1"/>
</dbReference>
<dbReference type="InterPro" id="IPR022898">
    <property type="entry name" value="RNase_HII"/>
</dbReference>
<dbReference type="InterPro" id="IPR024567">
    <property type="entry name" value="RNase_HII/HIII_dom"/>
</dbReference>
<keyword evidence="8 14" id="KW-0963">Cytoplasm</keyword>
<evidence type="ECO:0000256" key="10">
    <source>
        <dbReference type="ARBA" id="ARBA00022723"/>
    </source>
</evidence>
<dbReference type="PANTHER" id="PTHR10954:SF18">
    <property type="entry name" value="RIBONUCLEASE HII"/>
    <property type="match status" value="1"/>
</dbReference>
<evidence type="ECO:0000256" key="17">
    <source>
        <dbReference type="SAM" id="MobiDB-lite"/>
    </source>
</evidence>
<dbReference type="PROSITE" id="PS51975">
    <property type="entry name" value="RNASE_H_2"/>
    <property type="match status" value="1"/>
</dbReference>
<dbReference type="GO" id="GO:0043137">
    <property type="term" value="P:DNA replication, removal of RNA primer"/>
    <property type="evidence" value="ECO:0007669"/>
    <property type="project" value="TreeGrafter"/>
</dbReference>
<dbReference type="AlphaFoldDB" id="A0A7V3J9X3"/>
<evidence type="ECO:0000256" key="3">
    <source>
        <dbReference type="ARBA" id="ARBA00004065"/>
    </source>
</evidence>
<feature type="binding site" evidence="14 15">
    <location>
        <position position="35"/>
    </location>
    <ligand>
        <name>a divalent metal cation</name>
        <dbReference type="ChEBI" id="CHEBI:60240"/>
    </ligand>
</feature>
<comment type="subcellular location">
    <subcellularLocation>
        <location evidence="4 14">Cytoplasm</location>
    </subcellularLocation>
</comment>
<dbReference type="Gene3D" id="3.30.420.10">
    <property type="entry name" value="Ribonuclease H-like superfamily/Ribonuclease H"/>
    <property type="match status" value="1"/>
</dbReference>
<keyword evidence="13 14" id="KW-0464">Manganese</keyword>
<dbReference type="GO" id="GO:0032299">
    <property type="term" value="C:ribonuclease H2 complex"/>
    <property type="evidence" value="ECO:0007669"/>
    <property type="project" value="TreeGrafter"/>
</dbReference>
<name>A0A7V3J9X3_UNCC3</name>
<reference evidence="19" key="1">
    <citation type="journal article" date="2020" name="mSystems">
        <title>Genome- and Community-Level Interaction Insights into Carbon Utilization and Element Cycling Functions of Hydrothermarchaeota in Hydrothermal Sediment.</title>
        <authorList>
            <person name="Zhou Z."/>
            <person name="Liu Y."/>
            <person name="Xu W."/>
            <person name="Pan J."/>
            <person name="Luo Z.H."/>
            <person name="Li M."/>
        </authorList>
    </citation>
    <scope>NUCLEOTIDE SEQUENCE [LARGE SCALE GENOMIC DNA]</scope>
    <source>
        <strain evidence="19">SpSt-757</strain>
    </source>
</reference>
<proteinExistence type="inferred from homology"/>
<comment type="similarity">
    <text evidence="5 14 16">Belongs to the RNase HII family.</text>
</comment>
<dbReference type="CDD" id="cd07182">
    <property type="entry name" value="RNase_HII_bacteria_HII_like"/>
    <property type="match status" value="1"/>
</dbReference>
<feature type="domain" description="RNase H type-2" evidence="18">
    <location>
        <begin position="29"/>
        <end position="211"/>
    </location>
</feature>
<sequence>MAKESNLKRKRQKAPGLEEEHRLSKNGFKNIAGLDEAGRGALSGPIVAAACILNDDKRLYKIRDSKLLDSKKRETLAKRIKQQAKAYSFGVVENSEIEKFGLHKAGLLALKRAVEKLKIKPDFILIDYYKVPDIFIPQKAIIKGDSVCASIAAASILAKVYRDNLMRQLAKRYPGYFFEENKGYGTKKHLEALKKLGPCKIHRRNFAPVKF</sequence>
<evidence type="ECO:0000256" key="11">
    <source>
        <dbReference type="ARBA" id="ARBA00022759"/>
    </source>
</evidence>
<evidence type="ECO:0000256" key="1">
    <source>
        <dbReference type="ARBA" id="ARBA00000077"/>
    </source>
</evidence>
<dbReference type="HAMAP" id="MF_00052_B">
    <property type="entry name" value="RNase_HII_B"/>
    <property type="match status" value="1"/>
</dbReference>
<evidence type="ECO:0000313" key="19">
    <source>
        <dbReference type="EMBL" id="HFZ09046.1"/>
    </source>
</evidence>
<keyword evidence="10 14" id="KW-0479">Metal-binding</keyword>
<feature type="binding site" evidence="14 15">
    <location>
        <position position="36"/>
    </location>
    <ligand>
        <name>a divalent metal cation</name>
        <dbReference type="ChEBI" id="CHEBI:60240"/>
    </ligand>
</feature>
<evidence type="ECO:0000256" key="6">
    <source>
        <dbReference type="ARBA" id="ARBA00012180"/>
    </source>
</evidence>
<dbReference type="NCBIfam" id="NF000594">
    <property type="entry name" value="PRK00015.1-1"/>
    <property type="match status" value="1"/>
</dbReference>
<comment type="cofactor">
    <cofactor evidence="14 15">
        <name>Mn(2+)</name>
        <dbReference type="ChEBI" id="CHEBI:29035"/>
    </cofactor>
    <cofactor evidence="14 15">
        <name>Mg(2+)</name>
        <dbReference type="ChEBI" id="CHEBI:18420"/>
    </cofactor>
    <text evidence="14 15">Manganese or magnesium. Binds 1 divalent metal ion per monomer in the absence of substrate. May bind a second metal ion after substrate binding.</text>
</comment>
<dbReference type="InterPro" id="IPR036397">
    <property type="entry name" value="RNaseH_sf"/>
</dbReference>
<gene>
    <name evidence="14" type="primary">rnhB</name>
    <name evidence="19" type="ORF">ENV41_02810</name>
</gene>
<comment type="catalytic activity">
    <reaction evidence="1 14 15 16">
        <text>Endonucleolytic cleavage to 5'-phosphomonoester.</text>
        <dbReference type="EC" id="3.1.26.4"/>
    </reaction>
</comment>
<dbReference type="EC" id="3.1.26.4" evidence="6 14"/>
<comment type="function">
    <text evidence="3 14 16">Endonuclease that specifically degrades the RNA of RNA-DNA hybrids.</text>
</comment>
<evidence type="ECO:0000256" key="13">
    <source>
        <dbReference type="ARBA" id="ARBA00023211"/>
    </source>
</evidence>
<organism evidence="19">
    <name type="scientific">candidate division CPR3 bacterium</name>
    <dbReference type="NCBI Taxonomy" id="2268181"/>
    <lineage>
        <taxon>Bacteria</taxon>
        <taxon>Bacteria division CPR3</taxon>
    </lineage>
</organism>
<feature type="binding site" evidence="14 15">
    <location>
        <position position="127"/>
    </location>
    <ligand>
        <name>a divalent metal cation</name>
        <dbReference type="ChEBI" id="CHEBI:60240"/>
    </ligand>
</feature>
<evidence type="ECO:0000256" key="12">
    <source>
        <dbReference type="ARBA" id="ARBA00022801"/>
    </source>
</evidence>
<dbReference type="NCBIfam" id="NF000595">
    <property type="entry name" value="PRK00015.1-3"/>
    <property type="match status" value="1"/>
</dbReference>
<dbReference type="GO" id="GO:0030145">
    <property type="term" value="F:manganese ion binding"/>
    <property type="evidence" value="ECO:0007669"/>
    <property type="project" value="UniProtKB-UniRule"/>
</dbReference>
<dbReference type="InterPro" id="IPR001352">
    <property type="entry name" value="RNase_HII/HIII"/>
</dbReference>
<dbReference type="GO" id="GO:0006298">
    <property type="term" value="P:mismatch repair"/>
    <property type="evidence" value="ECO:0007669"/>
    <property type="project" value="TreeGrafter"/>
</dbReference>
<evidence type="ECO:0000256" key="9">
    <source>
        <dbReference type="ARBA" id="ARBA00022722"/>
    </source>
</evidence>
<comment type="caution">
    <text evidence="19">The sequence shown here is derived from an EMBL/GenBank/DDBJ whole genome shotgun (WGS) entry which is preliminary data.</text>
</comment>
<dbReference type="InterPro" id="IPR012337">
    <property type="entry name" value="RNaseH-like_sf"/>
</dbReference>
<protein>
    <recommendedName>
        <fullName evidence="7 14">Ribonuclease HII</fullName>
        <shortName evidence="14">RNase HII</shortName>
        <ecNumber evidence="6 14">3.1.26.4</ecNumber>
    </recommendedName>
</protein>
<evidence type="ECO:0000256" key="7">
    <source>
        <dbReference type="ARBA" id="ARBA00019179"/>
    </source>
</evidence>
<dbReference type="GO" id="GO:0003723">
    <property type="term" value="F:RNA binding"/>
    <property type="evidence" value="ECO:0007669"/>
    <property type="project" value="UniProtKB-UniRule"/>
</dbReference>
<evidence type="ECO:0000256" key="5">
    <source>
        <dbReference type="ARBA" id="ARBA00007383"/>
    </source>
</evidence>
<accession>A0A7V3J9X3</accession>
<dbReference type="SUPFAM" id="SSF53098">
    <property type="entry name" value="Ribonuclease H-like"/>
    <property type="match status" value="1"/>
</dbReference>
<dbReference type="GO" id="GO:0004523">
    <property type="term" value="F:RNA-DNA hybrid ribonuclease activity"/>
    <property type="evidence" value="ECO:0007669"/>
    <property type="project" value="UniProtKB-UniRule"/>
</dbReference>
<keyword evidence="12 14" id="KW-0378">Hydrolase</keyword>
<dbReference type="EMBL" id="DTGG01000089">
    <property type="protein sequence ID" value="HFZ09046.1"/>
    <property type="molecule type" value="Genomic_DNA"/>
</dbReference>
<evidence type="ECO:0000256" key="16">
    <source>
        <dbReference type="RuleBase" id="RU003515"/>
    </source>
</evidence>
<evidence type="ECO:0000259" key="18">
    <source>
        <dbReference type="PROSITE" id="PS51975"/>
    </source>
</evidence>
<keyword evidence="11 14" id="KW-0255">Endonuclease</keyword>
<keyword evidence="9 14" id="KW-0540">Nuclease</keyword>
<dbReference type="GO" id="GO:0005737">
    <property type="term" value="C:cytoplasm"/>
    <property type="evidence" value="ECO:0007669"/>
    <property type="project" value="UniProtKB-SubCell"/>
</dbReference>
<evidence type="ECO:0000256" key="14">
    <source>
        <dbReference type="HAMAP-Rule" id="MF_00052"/>
    </source>
</evidence>
<evidence type="ECO:0000256" key="15">
    <source>
        <dbReference type="PROSITE-ProRule" id="PRU01319"/>
    </source>
</evidence>
<evidence type="ECO:0000256" key="8">
    <source>
        <dbReference type="ARBA" id="ARBA00022490"/>
    </source>
</evidence>